<evidence type="ECO:0000256" key="3">
    <source>
        <dbReference type="ARBA" id="ARBA00022679"/>
    </source>
</evidence>
<gene>
    <name evidence="6" type="ORF">R5R35_012416</name>
</gene>
<dbReference type="GO" id="GO:0006487">
    <property type="term" value="P:protein N-linked glycosylation"/>
    <property type="evidence" value="ECO:0007669"/>
    <property type="project" value="TreeGrafter"/>
</dbReference>
<dbReference type="Proteomes" id="UP001378592">
    <property type="component" value="Unassembled WGS sequence"/>
</dbReference>
<dbReference type="GO" id="GO:0005783">
    <property type="term" value="C:endoplasmic reticulum"/>
    <property type="evidence" value="ECO:0007669"/>
    <property type="project" value="TreeGrafter"/>
</dbReference>
<dbReference type="GO" id="GO:0005795">
    <property type="term" value="C:Golgi stack"/>
    <property type="evidence" value="ECO:0007669"/>
    <property type="project" value="TreeGrafter"/>
</dbReference>
<evidence type="ECO:0000256" key="2">
    <source>
        <dbReference type="ARBA" id="ARBA00022676"/>
    </source>
</evidence>
<proteinExistence type="predicted"/>
<dbReference type="Pfam" id="PF23524">
    <property type="entry name" value="MGAT4A_C"/>
    <property type="match status" value="1"/>
</dbReference>
<dbReference type="AlphaFoldDB" id="A0AAN9Z6H6"/>
<evidence type="ECO:0000259" key="5">
    <source>
        <dbReference type="Pfam" id="PF23524"/>
    </source>
</evidence>
<dbReference type="PANTHER" id="PTHR12062:SF9">
    <property type="entry name" value="ALPHA-1,3-MANNOSYL-GLYCOPROTEIN 4-BETA-N-ACETYLGLUCOSAMINYLTRANSFERASE A, ISOFORM A"/>
    <property type="match status" value="1"/>
</dbReference>
<dbReference type="EMBL" id="JAZDUA010000198">
    <property type="protein sequence ID" value="KAK7864644.1"/>
    <property type="molecule type" value="Genomic_DNA"/>
</dbReference>
<organism evidence="6 7">
    <name type="scientific">Gryllus longicercus</name>
    <dbReference type="NCBI Taxonomy" id="2509291"/>
    <lineage>
        <taxon>Eukaryota</taxon>
        <taxon>Metazoa</taxon>
        <taxon>Ecdysozoa</taxon>
        <taxon>Arthropoda</taxon>
        <taxon>Hexapoda</taxon>
        <taxon>Insecta</taxon>
        <taxon>Pterygota</taxon>
        <taxon>Neoptera</taxon>
        <taxon>Polyneoptera</taxon>
        <taxon>Orthoptera</taxon>
        <taxon>Ensifera</taxon>
        <taxon>Gryllidea</taxon>
        <taxon>Grylloidea</taxon>
        <taxon>Gryllidae</taxon>
        <taxon>Gryllinae</taxon>
        <taxon>Gryllus</taxon>
    </lineage>
</organism>
<evidence type="ECO:0008006" key="8">
    <source>
        <dbReference type="Google" id="ProtNLM"/>
    </source>
</evidence>
<protein>
    <recommendedName>
        <fullName evidence="8">Alpha-1,3-mannosyl-glycoprotein 4-beta-N-acetylglucosaminyltransferase B</fullName>
    </recommendedName>
</protein>
<dbReference type="InterPro" id="IPR057279">
    <property type="entry name" value="MGAT4"/>
</dbReference>
<feature type="domain" description="MGAT4 conserved region" evidence="4">
    <location>
        <begin position="162"/>
        <end position="439"/>
    </location>
</feature>
<dbReference type="InterPro" id="IPR056576">
    <property type="entry name" value="MGAT4_A/B/C_C"/>
</dbReference>
<name>A0AAN9Z6H6_9ORTH</name>
<keyword evidence="3" id="KW-0808">Transferase</keyword>
<keyword evidence="2" id="KW-0328">Glycosyltransferase</keyword>
<comment type="caution">
    <text evidence="6">The sequence shown here is derived from an EMBL/GenBank/DDBJ whole genome shotgun (WGS) entry which is preliminary data.</text>
</comment>
<keyword evidence="7" id="KW-1185">Reference proteome</keyword>
<dbReference type="Pfam" id="PF04666">
    <property type="entry name" value="MGAT4_cons"/>
    <property type="match status" value="1"/>
</dbReference>
<reference evidence="6 7" key="1">
    <citation type="submission" date="2024-03" db="EMBL/GenBank/DDBJ databases">
        <title>The genome assembly and annotation of the cricket Gryllus longicercus Weissman &amp; Gray.</title>
        <authorList>
            <person name="Szrajer S."/>
            <person name="Gray D."/>
            <person name="Ylla G."/>
        </authorList>
    </citation>
    <scope>NUCLEOTIDE SEQUENCE [LARGE SCALE GENOMIC DNA]</scope>
    <source>
        <strain evidence="6">DAG 2021-001</strain>
        <tissue evidence="6">Whole body minus gut</tissue>
    </source>
</reference>
<dbReference type="InterPro" id="IPR006759">
    <property type="entry name" value="Glyco_transf_54"/>
</dbReference>
<sequence>MALTLAPLRRRGLLVLLVAVFVPCGVLVLLSGPDVAQEQALVSRLAELQARLQHLDALHRARREEVAVLAAQLGSLLAGANAVAMASAGGGGGAGAGGGGGAAAAAAAAALGVNASGAPGGAGPNAPFAVPPLELSPEARLLLRNLTGLEMGPGRSLPSLRLPSVYHFLPHLLDSPSSLRPAYCLSRGRSGVSVVLGIPTVKREVQSYLMATLQNLIDSMTPEEAADTLIVVFVAETDQEYVLQVSKQLEGQFAEQVESGLLEVVSPPAAYYPHMHSLRPTLGDPPERVRWRSKQNLDFAFLMMYAQPKGTFYVQLEDDILAKKNFISTMKNYALQKISEKAPWFVLEFCQLGFIGKMFKCVELPWLIQFFLMFYNDKPVDWLLDHLISTKICNLDKDGKHCRKAKAQLWLQYKPSLFQHIGTHSSLKGKVQKLKDKQFGKVTLFFPHKNPEARVESAIKHYKQYSLPKAYAGETFFWGLLPQPGDHLVFKFTNPTPLNRYFFRSGNAEHPSDRFYNTTVEVLPSSSQINYNKNDFNSTTDGFIIVGQFNSMGIAEGTIDPKFGPIKVLRLSVHSDSEKWAILSEIHIVPANGS</sequence>
<comment type="pathway">
    <text evidence="1">Protein modification; protein glycosylation.</text>
</comment>
<evidence type="ECO:0000313" key="7">
    <source>
        <dbReference type="Proteomes" id="UP001378592"/>
    </source>
</evidence>
<dbReference type="GO" id="GO:0005793">
    <property type="term" value="C:endoplasmic reticulum-Golgi intermediate compartment"/>
    <property type="evidence" value="ECO:0007669"/>
    <property type="project" value="TreeGrafter"/>
</dbReference>
<evidence type="ECO:0000256" key="1">
    <source>
        <dbReference type="ARBA" id="ARBA00004922"/>
    </source>
</evidence>
<feature type="domain" description="MGAT4 A/B/C C-terminal" evidence="5">
    <location>
        <begin position="453"/>
        <end position="585"/>
    </location>
</feature>
<dbReference type="GO" id="GO:0008375">
    <property type="term" value="F:acetylglucosaminyltransferase activity"/>
    <property type="evidence" value="ECO:0007669"/>
    <property type="project" value="TreeGrafter"/>
</dbReference>
<evidence type="ECO:0000259" key="4">
    <source>
        <dbReference type="Pfam" id="PF04666"/>
    </source>
</evidence>
<accession>A0AAN9Z6H6</accession>
<dbReference type="PANTHER" id="PTHR12062">
    <property type="entry name" value="N-ACETYLGLUCOSAMINYLTRANSFERASE VI"/>
    <property type="match status" value="1"/>
</dbReference>
<evidence type="ECO:0000313" key="6">
    <source>
        <dbReference type="EMBL" id="KAK7864644.1"/>
    </source>
</evidence>